<dbReference type="InterPro" id="IPR010817">
    <property type="entry name" value="HemY_N"/>
</dbReference>
<comment type="subcellular location">
    <subcellularLocation>
        <location evidence="1">Membrane</location>
    </subcellularLocation>
</comment>
<dbReference type="Gene3D" id="1.25.40.10">
    <property type="entry name" value="Tetratricopeptide repeat domain"/>
    <property type="match status" value="1"/>
</dbReference>
<dbReference type="HOGENOM" id="CLU_749792_0_0_6"/>
<evidence type="ECO:0000256" key="3">
    <source>
        <dbReference type="ARBA" id="ARBA00022989"/>
    </source>
</evidence>
<dbReference type="RefSeq" id="WP_009839274.1">
    <property type="nucleotide sequence ID" value="NZ_AAOH01000012.1"/>
</dbReference>
<organism evidence="7 8">
    <name type="scientific">Pseudoalteromonas tunicata D2</name>
    <dbReference type="NCBI Taxonomy" id="87626"/>
    <lineage>
        <taxon>Bacteria</taxon>
        <taxon>Pseudomonadati</taxon>
        <taxon>Pseudomonadota</taxon>
        <taxon>Gammaproteobacteria</taxon>
        <taxon>Alteromonadales</taxon>
        <taxon>Pseudoalteromonadaceae</taxon>
        <taxon>Pseudoalteromonas</taxon>
    </lineage>
</organism>
<evidence type="ECO:0000256" key="2">
    <source>
        <dbReference type="ARBA" id="ARBA00022692"/>
    </source>
</evidence>
<dbReference type="STRING" id="87626.PTD2_09499"/>
<evidence type="ECO:0000256" key="5">
    <source>
        <dbReference type="SAM" id="Phobius"/>
    </source>
</evidence>
<keyword evidence="8" id="KW-1185">Reference proteome</keyword>
<feature type="domain" description="HemY N-terminal" evidence="6">
    <location>
        <begin position="26"/>
        <end position="130"/>
    </location>
</feature>
<gene>
    <name evidence="7" type="ORF">PTD2_09499</name>
</gene>
<protein>
    <submittedName>
        <fullName evidence="7">Putative HemY (Uncharacterized enzyme of heme biosynthesis)</fullName>
    </submittedName>
</protein>
<dbReference type="Proteomes" id="UP000006201">
    <property type="component" value="Unassembled WGS sequence"/>
</dbReference>
<dbReference type="Pfam" id="PF07219">
    <property type="entry name" value="HemY_N"/>
    <property type="match status" value="1"/>
</dbReference>
<evidence type="ECO:0000313" key="7">
    <source>
        <dbReference type="EMBL" id="EAR26571.1"/>
    </source>
</evidence>
<keyword evidence="3 5" id="KW-1133">Transmembrane helix</keyword>
<evidence type="ECO:0000313" key="8">
    <source>
        <dbReference type="Proteomes" id="UP000006201"/>
    </source>
</evidence>
<dbReference type="AlphaFoldDB" id="A4CFD3"/>
<dbReference type="InterPro" id="IPR011990">
    <property type="entry name" value="TPR-like_helical_dom_sf"/>
</dbReference>
<dbReference type="GO" id="GO:0016020">
    <property type="term" value="C:membrane"/>
    <property type="evidence" value="ECO:0007669"/>
    <property type="project" value="UniProtKB-SubCell"/>
</dbReference>
<sequence length="373" mass="41665">MIKPLIACLIAALILAIAPWVIGEKGYVLIAFNNWTIEGSIVSFAVMTIIASIGLYLLFKLVWYVWAIYGNTRFRISQRTEQKQLANLQDGLWSALNNDHSLVLKKLANANLPVSWQGISYAFAADAALKSNQSAKALELLAKVPDEQQNYVAHLYAQTGEHQLAADLLSVAAQQKKPDVLQLHLYCQLLVAQQDDTALLEVIPKLAKFGDLTDEQWQGVWQVVFKHADNAVIEQRYEQLARNLKPLAEVAYCRALLNNGVTEKAEAILIKLLKKGHYDTVTASLKNSSRLSLLSLQKTVQELLKKQPESESLLFCLAYVALAQTDTELASKVFKKVLNEQNAHAHWRIAARCFAAQGLEHEALQLYQTFTPT</sequence>
<feature type="transmembrane region" description="Helical" evidence="5">
    <location>
        <begin position="39"/>
        <end position="69"/>
    </location>
</feature>
<reference evidence="7 8" key="1">
    <citation type="submission" date="2006-02" db="EMBL/GenBank/DDBJ databases">
        <authorList>
            <person name="Moran M.A."/>
            <person name="Kjelleberg S."/>
            <person name="Egan S."/>
            <person name="Saunders N."/>
            <person name="Thomas T."/>
            <person name="Ferriera S."/>
            <person name="Johnson J."/>
            <person name="Kravitz S."/>
            <person name="Halpern A."/>
            <person name="Remington K."/>
            <person name="Beeson K."/>
            <person name="Tran B."/>
            <person name="Rogers Y.-H."/>
            <person name="Friedman R."/>
            <person name="Venter J.C."/>
        </authorList>
    </citation>
    <scope>NUCLEOTIDE SEQUENCE [LARGE SCALE GENOMIC DNA]</scope>
    <source>
        <strain evidence="7 8">D2</strain>
    </source>
</reference>
<dbReference type="OrthoDB" id="7067577at2"/>
<dbReference type="EMBL" id="AAOH01000012">
    <property type="protein sequence ID" value="EAR26571.1"/>
    <property type="molecule type" value="Genomic_DNA"/>
</dbReference>
<evidence type="ECO:0000256" key="4">
    <source>
        <dbReference type="ARBA" id="ARBA00023136"/>
    </source>
</evidence>
<comment type="caution">
    <text evidence="7">The sequence shown here is derived from an EMBL/GenBank/DDBJ whole genome shotgun (WGS) entry which is preliminary data.</text>
</comment>
<name>A4CFD3_9GAMM</name>
<dbReference type="eggNOG" id="COG3071">
    <property type="taxonomic scope" value="Bacteria"/>
</dbReference>
<evidence type="ECO:0000256" key="1">
    <source>
        <dbReference type="ARBA" id="ARBA00004370"/>
    </source>
</evidence>
<proteinExistence type="predicted"/>
<accession>A4CFD3</accession>
<keyword evidence="2 5" id="KW-0812">Transmembrane</keyword>
<evidence type="ECO:0000259" key="6">
    <source>
        <dbReference type="Pfam" id="PF07219"/>
    </source>
</evidence>
<keyword evidence="4 5" id="KW-0472">Membrane</keyword>